<dbReference type="Pfam" id="PF13181">
    <property type="entry name" value="TPR_8"/>
    <property type="match status" value="1"/>
</dbReference>
<keyword evidence="1" id="KW-0547">Nucleotide-binding</keyword>
<dbReference type="SMART" id="SM00487">
    <property type="entry name" value="DEXDc"/>
    <property type="match status" value="1"/>
</dbReference>
<dbReference type="Pfam" id="PF22982">
    <property type="entry name" value="WHD_HRQ1"/>
    <property type="match status" value="1"/>
</dbReference>
<keyword evidence="2" id="KW-0067">ATP-binding</keyword>
<reference evidence="6 7" key="1">
    <citation type="submission" date="2010-06" db="EMBL/GenBank/DDBJ databases">
        <title>Complete sequence chromosome of Methanohalobium evestigatum Z-7303.</title>
        <authorList>
            <consortium name="US DOE Joint Genome Institute"/>
            <person name="Lucas S."/>
            <person name="Copeland A."/>
            <person name="Lapidus A."/>
            <person name="Cheng J.-F."/>
            <person name="Bruce D."/>
            <person name="Goodwin L."/>
            <person name="Pitluck S."/>
            <person name="Saunders E."/>
            <person name="Detter J.C."/>
            <person name="Han C."/>
            <person name="Tapia R."/>
            <person name="Land M."/>
            <person name="Hauser L."/>
            <person name="Kyrpides N."/>
            <person name="Mikhailova N."/>
            <person name="Sieprawska-Lupa M."/>
            <person name="Whitman W.B."/>
            <person name="Anderson I."/>
            <person name="Woyke T."/>
        </authorList>
    </citation>
    <scope>NUCLEOTIDE SEQUENCE [LARGE SCALE GENOMIC DNA]</scope>
    <source>
        <strain evidence="7">ATCC BAA-1072 / DSM 3721 / NBRC 107634 / OCM 161 / Z-7303</strain>
    </source>
</reference>
<evidence type="ECO:0000259" key="4">
    <source>
        <dbReference type="PROSITE" id="PS51192"/>
    </source>
</evidence>
<dbReference type="SUPFAM" id="SSF52540">
    <property type="entry name" value="P-loop containing nucleoside triphosphate hydrolases"/>
    <property type="match status" value="1"/>
</dbReference>
<dbReference type="GeneID" id="9346770"/>
<gene>
    <name evidence="6" type="ordered locus">Metev_1137</name>
</gene>
<dbReference type="GO" id="GO:0005524">
    <property type="term" value="F:ATP binding"/>
    <property type="evidence" value="ECO:0007669"/>
    <property type="project" value="UniProtKB-KW"/>
</dbReference>
<organism evidence="6 7">
    <name type="scientific">Methanohalobium evestigatum (strain ATCC BAA-1072 / DSM 3721 / NBRC 107634 / OCM 161 / Z-7303)</name>
    <dbReference type="NCBI Taxonomy" id="644295"/>
    <lineage>
        <taxon>Archaea</taxon>
        <taxon>Methanobacteriati</taxon>
        <taxon>Methanobacteriota</taxon>
        <taxon>Stenosarchaea group</taxon>
        <taxon>Methanomicrobia</taxon>
        <taxon>Methanosarcinales</taxon>
        <taxon>Methanosarcinaceae</taxon>
        <taxon>Methanohalobium</taxon>
    </lineage>
</organism>
<dbReference type="OrthoDB" id="36796at2157"/>
<feature type="repeat" description="TPR" evidence="3">
    <location>
        <begin position="857"/>
        <end position="890"/>
    </location>
</feature>
<dbReference type="GO" id="GO:0003676">
    <property type="term" value="F:nucleic acid binding"/>
    <property type="evidence" value="ECO:0007669"/>
    <property type="project" value="InterPro"/>
</dbReference>
<dbReference type="KEGG" id="mev:Metev_1137"/>
<dbReference type="Gene3D" id="3.40.50.300">
    <property type="entry name" value="P-loop containing nucleotide triphosphate hydrolases"/>
    <property type="match status" value="2"/>
</dbReference>
<dbReference type="Gene3D" id="1.25.40.10">
    <property type="entry name" value="Tetratricopeptide repeat domain"/>
    <property type="match status" value="1"/>
</dbReference>
<protein>
    <submittedName>
        <fullName evidence="6">DEAD/DEAH box helicase domain protein</fullName>
    </submittedName>
</protein>
<dbReference type="InterPro" id="IPR027417">
    <property type="entry name" value="P-loop_NTPase"/>
</dbReference>
<dbReference type="GO" id="GO:0036297">
    <property type="term" value="P:interstrand cross-link repair"/>
    <property type="evidence" value="ECO:0007669"/>
    <property type="project" value="TreeGrafter"/>
</dbReference>
<dbReference type="InterPro" id="IPR011545">
    <property type="entry name" value="DEAD/DEAH_box_helicase_dom"/>
</dbReference>
<dbReference type="InterPro" id="IPR018973">
    <property type="entry name" value="MZB"/>
</dbReference>
<dbReference type="PROSITE" id="PS50293">
    <property type="entry name" value="TPR_REGION"/>
    <property type="match status" value="1"/>
</dbReference>
<name>D7E971_METEZ</name>
<evidence type="ECO:0000313" key="6">
    <source>
        <dbReference type="EMBL" id="ADI74019.1"/>
    </source>
</evidence>
<dbReference type="Proteomes" id="UP000000391">
    <property type="component" value="Chromosome"/>
</dbReference>
<dbReference type="RefSeq" id="WP_013194586.1">
    <property type="nucleotide sequence ID" value="NC_014253.1"/>
</dbReference>
<keyword evidence="6" id="KW-0347">Helicase</keyword>
<dbReference type="PROSITE" id="PS51194">
    <property type="entry name" value="HELICASE_CTER"/>
    <property type="match status" value="1"/>
</dbReference>
<dbReference type="SUPFAM" id="SSF48452">
    <property type="entry name" value="TPR-like"/>
    <property type="match status" value="1"/>
</dbReference>
<dbReference type="InterPro" id="IPR011990">
    <property type="entry name" value="TPR-like_helical_dom_sf"/>
</dbReference>
<evidence type="ECO:0000256" key="1">
    <source>
        <dbReference type="ARBA" id="ARBA00022741"/>
    </source>
</evidence>
<keyword evidence="7" id="KW-1185">Reference proteome</keyword>
<dbReference type="PANTHER" id="PTHR47957">
    <property type="entry name" value="ATP-DEPENDENT HELICASE HRQ1"/>
    <property type="match status" value="1"/>
</dbReference>
<dbReference type="PROSITE" id="PS51192">
    <property type="entry name" value="HELICASE_ATP_BIND_1"/>
    <property type="match status" value="1"/>
</dbReference>
<dbReference type="Pfam" id="PF00270">
    <property type="entry name" value="DEAD"/>
    <property type="match status" value="1"/>
</dbReference>
<dbReference type="InterPro" id="IPR019734">
    <property type="entry name" value="TPR_rpt"/>
</dbReference>
<dbReference type="InterPro" id="IPR001650">
    <property type="entry name" value="Helicase_C-like"/>
</dbReference>
<evidence type="ECO:0000313" key="7">
    <source>
        <dbReference type="Proteomes" id="UP000000391"/>
    </source>
</evidence>
<dbReference type="AlphaFoldDB" id="D7E971"/>
<dbReference type="Pfam" id="PF09369">
    <property type="entry name" value="MZB"/>
    <property type="match status" value="1"/>
</dbReference>
<feature type="domain" description="Helicase ATP-binding" evidence="4">
    <location>
        <begin position="62"/>
        <end position="242"/>
    </location>
</feature>
<dbReference type="Pfam" id="PF14559">
    <property type="entry name" value="TPR_19"/>
    <property type="match status" value="1"/>
</dbReference>
<dbReference type="Pfam" id="PF00271">
    <property type="entry name" value="Helicase_C"/>
    <property type="match status" value="1"/>
</dbReference>
<dbReference type="STRING" id="644295.Metev_1137"/>
<feature type="domain" description="Helicase C-terminal" evidence="5">
    <location>
        <begin position="278"/>
        <end position="431"/>
    </location>
</feature>
<dbReference type="CDD" id="cd18797">
    <property type="entry name" value="SF2_C_Hrq"/>
    <property type="match status" value="1"/>
</dbReference>
<evidence type="ECO:0000256" key="2">
    <source>
        <dbReference type="ARBA" id="ARBA00022840"/>
    </source>
</evidence>
<dbReference type="SMART" id="SM00490">
    <property type="entry name" value="HELICc"/>
    <property type="match status" value="1"/>
</dbReference>
<feature type="repeat" description="TPR" evidence="3">
    <location>
        <begin position="789"/>
        <end position="822"/>
    </location>
</feature>
<evidence type="ECO:0000259" key="5">
    <source>
        <dbReference type="PROSITE" id="PS51194"/>
    </source>
</evidence>
<dbReference type="GO" id="GO:0043138">
    <property type="term" value="F:3'-5' DNA helicase activity"/>
    <property type="evidence" value="ECO:0007669"/>
    <property type="project" value="TreeGrafter"/>
</dbReference>
<dbReference type="EMBL" id="CP002069">
    <property type="protein sequence ID" value="ADI74019.1"/>
    <property type="molecule type" value="Genomic_DNA"/>
</dbReference>
<evidence type="ECO:0000256" key="3">
    <source>
        <dbReference type="PROSITE-ProRule" id="PRU00339"/>
    </source>
</evidence>
<dbReference type="CDD" id="cd17923">
    <property type="entry name" value="DEXHc_Hrq1-like"/>
    <property type="match status" value="1"/>
</dbReference>
<sequence>MSVKQQINKIRSSRGYQNQIVHIEDIPAKNPEYKTIELKPLINYGLDKAGINNLYKHQVEAIENIRNGKNIVLSTGTASGKTLSYLIPVFEHLTDNNDATVIYVSPLNALVNDQVKKFQNFRDETGLDIDINRFIGSIPDEEKKSAKNNSRIIFTNPEMLHMSLLQWKHQWFRVLSNLKYIILDESHYYRGVLGSNMANLLRRLERVCNYYGSNPQYICCTATIGNPEEHAHCLTGKDVTVIDSDGSSNGPQKFVFWNPPLFINKKGFNVRKASFYESVRLFSTFVQDGYQSIIFTRSRQKAERMALSAKKELETRDSSEKVCSYRGGYHKDDRENIEKQLSEGTLRGVISTNALELGIDIGGLDVCVLDGYPGTVMNTKQQAGRAGRGDNESAVFMVAGPDALDQYYMRNPDKFFRKNIEKAVINVSNPYIQEGHILCAAKEIPLREKDEMYFGPKFHSIVQSLDNQKMVTEKEPKSSLIPQPHMDVSIRNISKHGYTIVLVSGNKRKTLEKDMESSQAFREGFEGSIYLSQGIPYIVTEMNHEKGEIYVQETRADYYTKPLIDSEISVKEIYENSSLNTSNDITIGYGSVEVEEQVTGYKKFQQFSEEELGEYSLDMPRTTLETESLWMELPERFKELVNNCDLDFDGGIHAVEHGMIAMYPIHLLADRNDVGGLSKSNHSDIGDKSGIFIYDGHNGGVGYAENGYHKLIEMLDVTLNAIENCPCNDGCPSCIQSPKCGNNNSPLDKHAAIMILREMLAKPRYTPPKKSKSGTKPLDKFGNSKLISADEWIKKGRVFGKEKKHKNACECFDNALQLEPDNANALYDKAKACFHLRMYEQSSECINKVLEMGYNTANLRKLKGINLVNLGKYQAALDEFNKALKLEPDNPKIQKLKSDTEKQLSG</sequence>
<dbReference type="GO" id="GO:0006289">
    <property type="term" value="P:nucleotide-excision repair"/>
    <property type="evidence" value="ECO:0007669"/>
    <property type="project" value="TreeGrafter"/>
</dbReference>
<keyword evidence="3" id="KW-0802">TPR repeat</keyword>
<keyword evidence="6" id="KW-0378">Hydrolase</keyword>
<dbReference type="SMART" id="SM00028">
    <property type="entry name" value="TPR"/>
    <property type="match status" value="3"/>
</dbReference>
<dbReference type="PANTHER" id="PTHR47957:SF3">
    <property type="entry name" value="ATP-DEPENDENT HELICASE HRQ1"/>
    <property type="match status" value="1"/>
</dbReference>
<proteinExistence type="predicted"/>
<accession>D7E971</accession>
<dbReference type="InterPro" id="IPR014001">
    <property type="entry name" value="Helicase_ATP-bd"/>
</dbReference>
<dbReference type="HOGENOM" id="CLU_000809_3_2_2"/>
<dbReference type="PROSITE" id="PS50005">
    <property type="entry name" value="TPR"/>
    <property type="match status" value="2"/>
</dbReference>
<dbReference type="InterPro" id="IPR055227">
    <property type="entry name" value="HRQ1_WHD"/>
</dbReference>